<evidence type="ECO:0000259" key="7">
    <source>
        <dbReference type="Pfam" id="PF00296"/>
    </source>
</evidence>
<feature type="binding site" evidence="6">
    <location>
        <position position="158"/>
    </location>
    <ligand>
        <name>FMN</name>
        <dbReference type="ChEBI" id="CHEBI:58210"/>
    </ligand>
</feature>
<feature type="binding site" evidence="6">
    <location>
        <position position="104"/>
    </location>
    <ligand>
        <name>FMN</name>
        <dbReference type="ChEBI" id="CHEBI:58210"/>
    </ligand>
</feature>
<dbReference type="SUPFAM" id="SSF51679">
    <property type="entry name" value="Bacterial luciferase-like"/>
    <property type="match status" value="1"/>
</dbReference>
<protein>
    <submittedName>
        <fullName evidence="8">LLM class flavin-dependent oxidoreductase</fullName>
    </submittedName>
</protein>
<sequence>MTKRLILNAFSMAAVSHIYHGFWRNPATQATRFHELEVWVELAKRLESAHFDALFLADVLGVDAIYKGSADTYIEQAVQIPIHDASTIATALVAVTQQLGLVFTSSILQDHPFNFARRVSTLDHLSKGRVGWNIVTSVSENASHNFGLPGITAHDERYRWAEEYMEVVYKLWEGSWDDQALLNDARNNRYADPAHVHRIHHQGQRYRVAGPHLALPSPQRTPVLYQAGSSQAGRAFATRHAECTFIVCRNPEGAHVLTSTMREQLRQAGRDPQDLKFLQGLSFVVGSTEEEARRKAAALDEFLSVDGLLAHISRDLGVDLGVLAPDQLLSDVKIEGVQGIIEVFSESFGRSPTVADLASAYALNTRIVGTPEQIADELERWQAAGVDGINLMYETTPGSFIEFIDHILPVLQQRGLAQREYGAGTLRQKMFGEAPTLPARHPARQWHQAFN</sequence>
<evidence type="ECO:0000313" key="8">
    <source>
        <dbReference type="EMBL" id="PJZ02942.1"/>
    </source>
</evidence>
<dbReference type="STRING" id="1076549.HA45_05305"/>
<name>A0A2M9W5X9_9GAMM</name>
<dbReference type="EMBL" id="PIQI01000029">
    <property type="protein sequence ID" value="PJZ02942.1"/>
    <property type="molecule type" value="Genomic_DNA"/>
</dbReference>
<feature type="domain" description="Luciferase-like" evidence="7">
    <location>
        <begin position="34"/>
        <end position="387"/>
    </location>
</feature>
<feature type="binding site" evidence="6">
    <location>
        <position position="230"/>
    </location>
    <ligand>
        <name>FMN</name>
        <dbReference type="ChEBI" id="CHEBI:58210"/>
    </ligand>
</feature>
<keyword evidence="2 6" id="KW-0288">FMN</keyword>
<dbReference type="RefSeq" id="WP_100703902.1">
    <property type="nucleotide sequence ID" value="NZ_MLFP01000003.1"/>
</dbReference>
<keyword evidence="9" id="KW-1185">Reference proteome</keyword>
<dbReference type="GO" id="GO:0016705">
    <property type="term" value="F:oxidoreductase activity, acting on paired donors, with incorporation or reduction of molecular oxygen"/>
    <property type="evidence" value="ECO:0007669"/>
    <property type="project" value="InterPro"/>
</dbReference>
<dbReference type="PIRSF" id="PIRSF000337">
    <property type="entry name" value="NTA_MOA"/>
    <property type="match status" value="1"/>
</dbReference>
<dbReference type="Gene3D" id="3.20.20.30">
    <property type="entry name" value="Luciferase-like domain"/>
    <property type="match status" value="1"/>
</dbReference>
<gene>
    <name evidence="8" type="ORF">PRCB_22970</name>
</gene>
<keyword evidence="1 6" id="KW-0285">Flavoprotein</keyword>
<dbReference type="InterPro" id="IPR036661">
    <property type="entry name" value="Luciferase-like_sf"/>
</dbReference>
<organism evidence="8 9">
    <name type="scientific">Pantoea rodasii</name>
    <dbReference type="NCBI Taxonomy" id="1076549"/>
    <lineage>
        <taxon>Bacteria</taxon>
        <taxon>Pseudomonadati</taxon>
        <taxon>Pseudomonadota</taxon>
        <taxon>Gammaproteobacteria</taxon>
        <taxon>Enterobacterales</taxon>
        <taxon>Erwiniaceae</taxon>
        <taxon>Pantoea</taxon>
    </lineage>
</organism>
<keyword evidence="3" id="KW-0560">Oxidoreductase</keyword>
<feature type="binding site" evidence="6">
    <location>
        <position position="58"/>
    </location>
    <ligand>
        <name>FMN</name>
        <dbReference type="ChEBI" id="CHEBI:58210"/>
    </ligand>
</feature>
<accession>A0A2M9W5X9</accession>
<dbReference type="InterPro" id="IPR016215">
    <property type="entry name" value="NTA_MOA"/>
</dbReference>
<dbReference type="GO" id="GO:0004497">
    <property type="term" value="F:monooxygenase activity"/>
    <property type="evidence" value="ECO:0007669"/>
    <property type="project" value="UniProtKB-KW"/>
</dbReference>
<feature type="binding site" evidence="6">
    <location>
        <position position="229"/>
    </location>
    <ligand>
        <name>FMN</name>
        <dbReference type="ChEBI" id="CHEBI:58210"/>
    </ligand>
</feature>
<evidence type="ECO:0000256" key="5">
    <source>
        <dbReference type="ARBA" id="ARBA00033748"/>
    </source>
</evidence>
<evidence type="ECO:0000313" key="9">
    <source>
        <dbReference type="Proteomes" id="UP000232062"/>
    </source>
</evidence>
<dbReference type="NCBIfam" id="TIGR03860">
    <property type="entry name" value="FMN_nitrolo"/>
    <property type="match status" value="1"/>
</dbReference>
<dbReference type="Proteomes" id="UP000232062">
    <property type="component" value="Unassembled WGS sequence"/>
</dbReference>
<dbReference type="AlphaFoldDB" id="A0A2M9W5X9"/>
<reference evidence="8 9" key="1">
    <citation type="submission" date="2017-11" db="EMBL/GenBank/DDBJ databases">
        <title>The genome sequence of Pantoea rodasii DSM 26611.</title>
        <authorList>
            <person name="Gao J."/>
            <person name="Mao X."/>
            <person name="Sun J."/>
        </authorList>
    </citation>
    <scope>NUCLEOTIDE SEQUENCE [LARGE SCALE GENOMIC DNA]</scope>
    <source>
        <strain evidence="8 9">DSM 26611</strain>
    </source>
</reference>
<dbReference type="InterPro" id="IPR011251">
    <property type="entry name" value="Luciferase-like_dom"/>
</dbReference>
<evidence type="ECO:0000256" key="1">
    <source>
        <dbReference type="ARBA" id="ARBA00022630"/>
    </source>
</evidence>
<feature type="binding site" evidence="6">
    <location>
        <position position="154"/>
    </location>
    <ligand>
        <name>FMN</name>
        <dbReference type="ChEBI" id="CHEBI:58210"/>
    </ligand>
</feature>
<comment type="similarity">
    <text evidence="5">Belongs to the NtaA/SnaA/DszA monooxygenase family.</text>
</comment>
<proteinExistence type="inferred from homology"/>
<dbReference type="InterPro" id="IPR051260">
    <property type="entry name" value="Diverse_substr_monoxygenases"/>
</dbReference>
<evidence type="ECO:0000256" key="4">
    <source>
        <dbReference type="ARBA" id="ARBA00023033"/>
    </source>
</evidence>
<comment type="caution">
    <text evidence="8">The sequence shown here is derived from an EMBL/GenBank/DDBJ whole genome shotgun (WGS) entry which is preliminary data.</text>
</comment>
<dbReference type="PANTHER" id="PTHR30011:SF16">
    <property type="entry name" value="C2H2 FINGER DOMAIN TRANSCRIPTION FACTOR (EUROFUNG)-RELATED"/>
    <property type="match status" value="1"/>
</dbReference>
<dbReference type="OrthoDB" id="6133319at2"/>
<evidence type="ECO:0000256" key="3">
    <source>
        <dbReference type="ARBA" id="ARBA00023002"/>
    </source>
</evidence>
<dbReference type="Pfam" id="PF00296">
    <property type="entry name" value="Bac_luciferase"/>
    <property type="match status" value="1"/>
</dbReference>
<evidence type="ECO:0000256" key="2">
    <source>
        <dbReference type="ARBA" id="ARBA00022643"/>
    </source>
</evidence>
<evidence type="ECO:0000256" key="6">
    <source>
        <dbReference type="PIRSR" id="PIRSR000337-1"/>
    </source>
</evidence>
<keyword evidence="4" id="KW-0503">Monooxygenase</keyword>
<dbReference type="PANTHER" id="PTHR30011">
    <property type="entry name" value="ALKANESULFONATE MONOOXYGENASE-RELATED"/>
    <property type="match status" value="1"/>
</dbReference>